<dbReference type="Proteomes" id="UP000621492">
    <property type="component" value="Unassembled WGS sequence"/>
</dbReference>
<evidence type="ECO:0000313" key="2">
    <source>
        <dbReference type="Proteomes" id="UP000621492"/>
    </source>
</evidence>
<reference evidence="1" key="2">
    <citation type="submission" date="2020-09" db="EMBL/GenBank/DDBJ databases">
        <authorList>
            <person name="Sun Q."/>
            <person name="Zhou Y."/>
        </authorList>
    </citation>
    <scope>NUCLEOTIDE SEQUENCE</scope>
    <source>
        <strain evidence="1">CGMCC 1.15454</strain>
    </source>
</reference>
<name>A0A9W5TXC9_9BACI</name>
<dbReference type="RefSeq" id="WP_155554550.1">
    <property type="nucleotide sequence ID" value="NZ_BMJD01000012.1"/>
</dbReference>
<comment type="caution">
    <text evidence="1">The sequence shown here is derived from an EMBL/GenBank/DDBJ whole genome shotgun (WGS) entry which is preliminary data.</text>
</comment>
<sequence>MLFLKQDKEQSDKELDCYGYCLDQGIVHFLNTEFGSAAVYHENIARSLWELQRMKDSKELHDQAWMMLKQIEARQQQEELLKKLRSRL</sequence>
<proteinExistence type="predicted"/>
<evidence type="ECO:0000313" key="1">
    <source>
        <dbReference type="EMBL" id="GGB41408.1"/>
    </source>
</evidence>
<organism evidence="1 2">
    <name type="scientific">Lentibacillus populi</name>
    <dbReference type="NCBI Taxonomy" id="1827502"/>
    <lineage>
        <taxon>Bacteria</taxon>
        <taxon>Bacillati</taxon>
        <taxon>Bacillota</taxon>
        <taxon>Bacilli</taxon>
        <taxon>Bacillales</taxon>
        <taxon>Bacillaceae</taxon>
        <taxon>Lentibacillus</taxon>
    </lineage>
</organism>
<protein>
    <submittedName>
        <fullName evidence="1">Uncharacterized protein</fullName>
    </submittedName>
</protein>
<dbReference type="EMBL" id="BMJD01000012">
    <property type="protein sequence ID" value="GGB41408.1"/>
    <property type="molecule type" value="Genomic_DNA"/>
</dbReference>
<reference evidence="1" key="1">
    <citation type="journal article" date="2014" name="Int. J. Syst. Evol. Microbiol.">
        <title>Complete genome sequence of Corynebacterium casei LMG S-19264T (=DSM 44701T), isolated from a smear-ripened cheese.</title>
        <authorList>
            <consortium name="US DOE Joint Genome Institute (JGI-PGF)"/>
            <person name="Walter F."/>
            <person name="Albersmeier A."/>
            <person name="Kalinowski J."/>
            <person name="Ruckert C."/>
        </authorList>
    </citation>
    <scope>NUCLEOTIDE SEQUENCE</scope>
    <source>
        <strain evidence="1">CGMCC 1.15454</strain>
    </source>
</reference>
<accession>A0A9W5TXC9</accession>
<gene>
    <name evidence="1" type="ORF">GCM10011409_18670</name>
</gene>
<keyword evidence="2" id="KW-1185">Reference proteome</keyword>
<dbReference type="AlphaFoldDB" id="A0A9W5TXC9"/>